<evidence type="ECO:0008006" key="3">
    <source>
        <dbReference type="Google" id="ProtNLM"/>
    </source>
</evidence>
<dbReference type="PANTHER" id="PTHR37610">
    <property type="entry name" value="CCHC-TYPE DOMAIN-CONTAINING PROTEIN"/>
    <property type="match status" value="1"/>
</dbReference>
<dbReference type="PANTHER" id="PTHR37610:SF38">
    <property type="entry name" value="RETROTRANSPOSON COPIA-LIKE N-TERMINAL DOMAIN-CONTAINING PROTEIN"/>
    <property type="match status" value="1"/>
</dbReference>
<comment type="caution">
    <text evidence="1">The sequence shown here is derived from an EMBL/GenBank/DDBJ whole genome shotgun (WGS) entry which is preliminary data.</text>
</comment>
<protein>
    <recommendedName>
        <fullName evidence="3">Retrotransposon gag domain-containing protein</fullName>
    </recommendedName>
</protein>
<gene>
    <name evidence="1" type="ORF">CK203_063929</name>
</gene>
<sequence length="187" mass="21140">MREVVEMYISSKDKLGYINEDLPQPLEKDPLFRKWQTKNAIVKGWLINSMESSLVGNFIRFLTAKQIRQGGRSIEKYYNDLQDDRLDNIRSDVIQLKPFPTIEQAYAHVKKEDTRQVVMASGVENASNSVVMAIKGVKPSQPQTLVKLGSSTKTKSQIDGGKCTHCGNTKHTRDTYFKLHGVPQLVA</sequence>
<reference evidence="1 2" key="1">
    <citation type="journal article" date="2018" name="PLoS Genet.">
        <title>Population sequencing reveals clonal diversity and ancestral inbreeding in the grapevine cultivar Chardonnay.</title>
        <authorList>
            <person name="Roach M.J."/>
            <person name="Johnson D.L."/>
            <person name="Bohlmann J."/>
            <person name="van Vuuren H.J."/>
            <person name="Jones S.J."/>
            <person name="Pretorius I.S."/>
            <person name="Schmidt S.A."/>
            <person name="Borneman A.R."/>
        </authorList>
    </citation>
    <scope>NUCLEOTIDE SEQUENCE [LARGE SCALE GENOMIC DNA]</scope>
    <source>
        <strain evidence="2">cv. Chardonnay</strain>
        <tissue evidence="1">Leaf</tissue>
    </source>
</reference>
<evidence type="ECO:0000313" key="1">
    <source>
        <dbReference type="EMBL" id="RVW61974.1"/>
    </source>
</evidence>
<dbReference type="AlphaFoldDB" id="A0A438FPT0"/>
<dbReference type="EMBL" id="QGNW01000793">
    <property type="protein sequence ID" value="RVW61974.1"/>
    <property type="molecule type" value="Genomic_DNA"/>
</dbReference>
<proteinExistence type="predicted"/>
<dbReference type="Proteomes" id="UP000288805">
    <property type="component" value="Unassembled WGS sequence"/>
</dbReference>
<evidence type="ECO:0000313" key="2">
    <source>
        <dbReference type="Proteomes" id="UP000288805"/>
    </source>
</evidence>
<name>A0A438FPT0_VITVI</name>
<accession>A0A438FPT0</accession>
<organism evidence="1 2">
    <name type="scientific">Vitis vinifera</name>
    <name type="common">Grape</name>
    <dbReference type="NCBI Taxonomy" id="29760"/>
    <lineage>
        <taxon>Eukaryota</taxon>
        <taxon>Viridiplantae</taxon>
        <taxon>Streptophyta</taxon>
        <taxon>Embryophyta</taxon>
        <taxon>Tracheophyta</taxon>
        <taxon>Spermatophyta</taxon>
        <taxon>Magnoliopsida</taxon>
        <taxon>eudicotyledons</taxon>
        <taxon>Gunneridae</taxon>
        <taxon>Pentapetalae</taxon>
        <taxon>rosids</taxon>
        <taxon>Vitales</taxon>
        <taxon>Vitaceae</taxon>
        <taxon>Viteae</taxon>
        <taxon>Vitis</taxon>
    </lineage>
</organism>